<evidence type="ECO:0000256" key="3">
    <source>
        <dbReference type="ARBA" id="ARBA00022884"/>
    </source>
</evidence>
<keyword evidence="3" id="KW-0694">RNA-binding</keyword>
<dbReference type="Pfam" id="PF01195">
    <property type="entry name" value="Pept_tRNA_hydro"/>
    <property type="match status" value="1"/>
</dbReference>
<protein>
    <recommendedName>
        <fullName evidence="6">Peptidyl-tRNA hydrolase</fullName>
    </recommendedName>
</protein>
<sequence length="249" mass="26804">MTAAPRNVDFVVVGLGNPGPEYAASRHNVGYIFCDYLATCIALQRSPQSVPARPRFVRRGDLMADVHDVELELPPSPSQKAGTAVRVLLVKPLTGMNDSVLAVTHVLRTYAVANPAKQLVCVFDDLNTLPGSIQLQNGGDLRSLSGHKGVESIYALYPAFIRFRVGIGRPDSPATSIVSHVLGAFQLGKEMDLLGFALDQSARALQMMVAMGGDTKEAKKKYAMSKKVPKNLAKLESLTFPVETVGLTI</sequence>
<proteinExistence type="predicted"/>
<gene>
    <name evidence="4" type="ORF">HDU87_003490</name>
</gene>
<accession>A0AAD5TJU1</accession>
<comment type="caution">
    <text evidence="4">The sequence shown here is derived from an EMBL/GenBank/DDBJ whole genome shotgun (WGS) entry which is preliminary data.</text>
</comment>
<reference evidence="4" key="1">
    <citation type="submission" date="2020-05" db="EMBL/GenBank/DDBJ databases">
        <title>Phylogenomic resolution of chytrid fungi.</title>
        <authorList>
            <person name="Stajich J.E."/>
            <person name="Amses K."/>
            <person name="Simmons R."/>
            <person name="Seto K."/>
            <person name="Myers J."/>
            <person name="Bonds A."/>
            <person name="Quandt C.A."/>
            <person name="Barry K."/>
            <person name="Liu P."/>
            <person name="Grigoriev I."/>
            <person name="Longcore J.E."/>
            <person name="James T.Y."/>
        </authorList>
    </citation>
    <scope>NUCLEOTIDE SEQUENCE</scope>
    <source>
        <strain evidence="4">JEL0379</strain>
    </source>
</reference>
<evidence type="ECO:0000313" key="4">
    <source>
        <dbReference type="EMBL" id="KAJ3178667.1"/>
    </source>
</evidence>
<dbReference type="GO" id="GO:0000049">
    <property type="term" value="F:tRNA binding"/>
    <property type="evidence" value="ECO:0007669"/>
    <property type="project" value="UniProtKB-KW"/>
</dbReference>
<dbReference type="Gene3D" id="3.40.50.1470">
    <property type="entry name" value="Peptidyl-tRNA hydrolase"/>
    <property type="match status" value="1"/>
</dbReference>
<name>A0AAD5TJU1_9FUNG</name>
<dbReference type="PANTHER" id="PTHR17224">
    <property type="entry name" value="PEPTIDYL-TRNA HYDROLASE"/>
    <property type="match status" value="1"/>
</dbReference>
<dbReference type="GO" id="GO:0004045">
    <property type="term" value="F:peptidyl-tRNA hydrolase activity"/>
    <property type="evidence" value="ECO:0007669"/>
    <property type="project" value="InterPro"/>
</dbReference>
<dbReference type="SUPFAM" id="SSF53178">
    <property type="entry name" value="Peptidyl-tRNA hydrolase-like"/>
    <property type="match status" value="1"/>
</dbReference>
<dbReference type="Proteomes" id="UP001212152">
    <property type="component" value="Unassembled WGS sequence"/>
</dbReference>
<keyword evidence="2" id="KW-0378">Hydrolase</keyword>
<keyword evidence="5" id="KW-1185">Reference proteome</keyword>
<dbReference type="AlphaFoldDB" id="A0AAD5TJU1"/>
<dbReference type="InterPro" id="IPR036416">
    <property type="entry name" value="Pept_tRNA_hydro_sf"/>
</dbReference>
<keyword evidence="1" id="KW-0820">tRNA-binding</keyword>
<evidence type="ECO:0008006" key="6">
    <source>
        <dbReference type="Google" id="ProtNLM"/>
    </source>
</evidence>
<dbReference type="NCBIfam" id="TIGR00447">
    <property type="entry name" value="pth"/>
    <property type="match status" value="1"/>
</dbReference>
<dbReference type="InterPro" id="IPR001328">
    <property type="entry name" value="Pept_tRNA_hydro"/>
</dbReference>
<dbReference type="EMBL" id="JADGJQ010000025">
    <property type="protein sequence ID" value="KAJ3178667.1"/>
    <property type="molecule type" value="Genomic_DNA"/>
</dbReference>
<dbReference type="PANTHER" id="PTHR17224:SF1">
    <property type="entry name" value="PEPTIDYL-TRNA HYDROLASE"/>
    <property type="match status" value="1"/>
</dbReference>
<evidence type="ECO:0000313" key="5">
    <source>
        <dbReference type="Proteomes" id="UP001212152"/>
    </source>
</evidence>
<evidence type="ECO:0000256" key="1">
    <source>
        <dbReference type="ARBA" id="ARBA00022555"/>
    </source>
</evidence>
<evidence type="ECO:0000256" key="2">
    <source>
        <dbReference type="ARBA" id="ARBA00022801"/>
    </source>
</evidence>
<organism evidence="4 5">
    <name type="scientific">Geranomyces variabilis</name>
    <dbReference type="NCBI Taxonomy" id="109894"/>
    <lineage>
        <taxon>Eukaryota</taxon>
        <taxon>Fungi</taxon>
        <taxon>Fungi incertae sedis</taxon>
        <taxon>Chytridiomycota</taxon>
        <taxon>Chytridiomycota incertae sedis</taxon>
        <taxon>Chytridiomycetes</taxon>
        <taxon>Spizellomycetales</taxon>
        <taxon>Powellomycetaceae</taxon>
        <taxon>Geranomyces</taxon>
    </lineage>
</organism>